<keyword evidence="1" id="KW-0863">Zinc-finger</keyword>
<organism evidence="4 5">
    <name type="scientific">Riccia fluitans</name>
    <dbReference type="NCBI Taxonomy" id="41844"/>
    <lineage>
        <taxon>Eukaryota</taxon>
        <taxon>Viridiplantae</taxon>
        <taxon>Streptophyta</taxon>
        <taxon>Embryophyta</taxon>
        <taxon>Marchantiophyta</taxon>
        <taxon>Marchantiopsida</taxon>
        <taxon>Marchantiidae</taxon>
        <taxon>Marchantiales</taxon>
        <taxon>Ricciaceae</taxon>
        <taxon>Riccia</taxon>
    </lineage>
</organism>
<reference evidence="4 5" key="1">
    <citation type="submission" date="2024-09" db="EMBL/GenBank/DDBJ databases">
        <title>Chromosome-scale assembly of Riccia fluitans.</title>
        <authorList>
            <person name="Paukszto L."/>
            <person name="Sawicki J."/>
            <person name="Karawczyk K."/>
            <person name="Piernik-Szablinska J."/>
            <person name="Szczecinska M."/>
            <person name="Mazdziarz M."/>
        </authorList>
    </citation>
    <scope>NUCLEOTIDE SEQUENCE [LARGE SCALE GENOMIC DNA]</scope>
    <source>
        <strain evidence="4">Rf_01</strain>
        <tissue evidence="4">Aerial parts of the thallus</tissue>
    </source>
</reference>
<proteinExistence type="predicted"/>
<sequence>MAAREAGPVPVPVNYELRENPDPIHPPGPDNLFFDPSIPQPPNPESNKAAWDEWIRRYGKDSWFDWLGDNPMCQETQCNGINDADEANRLLQCQLCGYFWHRLCAD</sequence>
<evidence type="ECO:0000256" key="1">
    <source>
        <dbReference type="ARBA" id="ARBA00022771"/>
    </source>
</evidence>
<gene>
    <name evidence="4" type="ORF">R1flu_001745</name>
</gene>
<accession>A0ABD1Y453</accession>
<keyword evidence="5" id="KW-1185">Reference proteome</keyword>
<keyword evidence="2" id="KW-0862">Zinc</keyword>
<dbReference type="AlphaFoldDB" id="A0ABD1Y453"/>
<dbReference type="InterPro" id="IPR011011">
    <property type="entry name" value="Znf_FYVE_PHD"/>
</dbReference>
<dbReference type="GO" id="GO:0008270">
    <property type="term" value="F:zinc ion binding"/>
    <property type="evidence" value="ECO:0007669"/>
    <property type="project" value="UniProtKB-KW"/>
</dbReference>
<evidence type="ECO:0000313" key="4">
    <source>
        <dbReference type="EMBL" id="KAL2621540.1"/>
    </source>
</evidence>
<comment type="caution">
    <text evidence="4">The sequence shown here is derived from an EMBL/GenBank/DDBJ whole genome shotgun (WGS) entry which is preliminary data.</text>
</comment>
<feature type="region of interest" description="Disordered" evidence="3">
    <location>
        <begin position="1"/>
        <end position="48"/>
    </location>
</feature>
<evidence type="ECO:0000313" key="5">
    <source>
        <dbReference type="Proteomes" id="UP001605036"/>
    </source>
</evidence>
<protein>
    <submittedName>
        <fullName evidence="4">Uncharacterized protein</fullName>
    </submittedName>
</protein>
<evidence type="ECO:0000256" key="2">
    <source>
        <dbReference type="ARBA" id="ARBA00022833"/>
    </source>
</evidence>
<dbReference type="Proteomes" id="UP001605036">
    <property type="component" value="Unassembled WGS sequence"/>
</dbReference>
<keyword evidence="1" id="KW-0479">Metal-binding</keyword>
<name>A0ABD1Y453_9MARC</name>
<evidence type="ECO:0000256" key="3">
    <source>
        <dbReference type="SAM" id="MobiDB-lite"/>
    </source>
</evidence>
<dbReference type="EMBL" id="JBHFFA010000006">
    <property type="protein sequence ID" value="KAL2621540.1"/>
    <property type="molecule type" value="Genomic_DNA"/>
</dbReference>
<dbReference type="SUPFAM" id="SSF57903">
    <property type="entry name" value="FYVE/PHD zinc finger"/>
    <property type="match status" value="1"/>
</dbReference>